<dbReference type="Proteomes" id="UP000246004">
    <property type="component" value="Unassembled WGS sequence"/>
</dbReference>
<proteinExistence type="predicted"/>
<reference evidence="2 4" key="2">
    <citation type="journal article" date="2017" name="BMC Genomics">
        <title>Genomic analysis of methanogenic archaea reveals a shift towards energy conservation.</title>
        <authorList>
            <person name="Gilmore S.P."/>
            <person name="Henske J.K."/>
            <person name="Sexton J.A."/>
            <person name="Solomon K.V."/>
            <person name="Seppala S."/>
            <person name="Yoo J.I."/>
            <person name="Huyett L.M."/>
            <person name="Pressman A."/>
            <person name="Cogan J.Z."/>
            <person name="Kivenson V."/>
            <person name="Peng X."/>
            <person name="Tan Y."/>
            <person name="Valentine D.L."/>
            <person name="O'Malley M.A."/>
        </authorList>
    </citation>
    <scope>NUCLEOTIDE SEQUENCE [LARGE SCALE GENOMIC DNA]</scope>
    <source>
        <strain evidence="2 4">1R-7</strain>
    </source>
</reference>
<keyword evidence="4" id="KW-1185">Reference proteome</keyword>
<accession>A0A2A2HD19</accession>
<gene>
    <name evidence="2" type="ORF">ASJ82_00050</name>
    <name evidence="3" type="ORF">MSCUN_01090</name>
</gene>
<evidence type="ECO:0008006" key="6">
    <source>
        <dbReference type="Google" id="ProtNLM"/>
    </source>
</evidence>
<dbReference type="EMBL" id="LWMS01000003">
    <property type="protein sequence ID" value="PWL08967.1"/>
    <property type="molecule type" value="Genomic_DNA"/>
</dbReference>
<evidence type="ECO:0000313" key="5">
    <source>
        <dbReference type="Proteomes" id="UP000246004"/>
    </source>
</evidence>
<dbReference type="Proteomes" id="UP000217528">
    <property type="component" value="Unassembled WGS sequence"/>
</dbReference>
<dbReference type="InterPro" id="IPR025101">
    <property type="entry name" value="DUF4012"/>
</dbReference>
<dbReference type="RefSeq" id="WP_095608644.1">
    <property type="nucleotide sequence ID" value="NZ_CAUHCB010000002.1"/>
</dbReference>
<protein>
    <recommendedName>
        <fullName evidence="6">DUF4012 domain-containing protein</fullName>
    </recommendedName>
</protein>
<dbReference type="Pfam" id="PF13196">
    <property type="entry name" value="DUF4012"/>
    <property type="match status" value="1"/>
</dbReference>
<feature type="transmembrane region" description="Helical" evidence="1">
    <location>
        <begin position="7"/>
        <end position="25"/>
    </location>
</feature>
<evidence type="ECO:0000313" key="2">
    <source>
        <dbReference type="EMBL" id="PAV07275.1"/>
    </source>
</evidence>
<organism evidence="2 4">
    <name type="scientific">Methanosphaera cuniculi</name>
    <dbReference type="NCBI Taxonomy" id="1077256"/>
    <lineage>
        <taxon>Archaea</taxon>
        <taxon>Methanobacteriati</taxon>
        <taxon>Methanobacteriota</taxon>
        <taxon>Methanomada group</taxon>
        <taxon>Methanobacteria</taxon>
        <taxon>Methanobacteriales</taxon>
        <taxon>Methanobacteriaceae</taxon>
        <taxon>Methanosphaera</taxon>
    </lineage>
</organism>
<keyword evidence="1" id="KW-1133">Transmembrane helix</keyword>
<keyword evidence="1" id="KW-0472">Membrane</keyword>
<evidence type="ECO:0000313" key="4">
    <source>
        <dbReference type="Proteomes" id="UP000217528"/>
    </source>
</evidence>
<reference evidence="3 5" key="1">
    <citation type="submission" date="2016-04" db="EMBL/GenBank/DDBJ databases">
        <title>Genome sequence of Methanosphaera cuniculi DSM 4103.</title>
        <authorList>
            <person name="Poehlein A."/>
            <person name="Seedorf H."/>
            <person name="Daniel R."/>
        </authorList>
    </citation>
    <scope>NUCLEOTIDE SEQUENCE [LARGE SCALE GENOMIC DNA]</scope>
    <source>
        <strain evidence="3 5">DSM 4103</strain>
    </source>
</reference>
<evidence type="ECO:0000313" key="3">
    <source>
        <dbReference type="EMBL" id="PWL08967.1"/>
    </source>
</evidence>
<comment type="caution">
    <text evidence="2">The sequence shown here is derived from an EMBL/GenBank/DDBJ whole genome shotgun (WGS) entry which is preliminary data.</text>
</comment>
<dbReference type="OrthoDB" id="80541at2157"/>
<name>A0A2A2HD19_9EURY</name>
<dbReference type="AlphaFoldDB" id="A0A2A2HD19"/>
<evidence type="ECO:0000256" key="1">
    <source>
        <dbReference type="SAM" id="Phobius"/>
    </source>
</evidence>
<dbReference type="EMBL" id="LMVN01000019">
    <property type="protein sequence ID" value="PAV07275.1"/>
    <property type="molecule type" value="Genomic_DNA"/>
</dbReference>
<keyword evidence="1" id="KW-0812">Transmembrane</keyword>
<sequence length="237" mass="25588">MVSKKKIAVLVLIAIIVVIGVYFLLTYQQSKESFSGEHNILVLCTDPSENRPGVGAVDMAFVVNVNDGQIGNVTPVYPGGLAHPSLTPTADMQAEGLHEWYLHDSLWSDDLENGTKIAQEIVEYHTNMSTDMVVVVTPTAIDAMLNAVGPVTSNGQEVSNVSSIDFLREDQSNHGATRGDAIENLAQGIIDAANKNDKKSELIKVGIEQYTQGNIKAVPSDKVAQFISYEGMNSLIN</sequence>